<dbReference type="AlphaFoldDB" id="A0A2S4UIP7"/>
<dbReference type="VEuPathDB" id="FungiDB:PSHT_10591"/>
<keyword evidence="2" id="KW-1185">Reference proteome</keyword>
<comment type="caution">
    <text evidence="1">The sequence shown here is derived from an EMBL/GenBank/DDBJ whole genome shotgun (WGS) entry which is preliminary data.</text>
</comment>
<evidence type="ECO:0000313" key="1">
    <source>
        <dbReference type="EMBL" id="POV97004.1"/>
    </source>
</evidence>
<accession>A0A2S4UIP7</accession>
<dbReference type="Proteomes" id="UP000239156">
    <property type="component" value="Unassembled WGS sequence"/>
</dbReference>
<protein>
    <submittedName>
        <fullName evidence="1">Uncharacterized protein</fullName>
    </submittedName>
</protein>
<evidence type="ECO:0000313" key="2">
    <source>
        <dbReference type="Proteomes" id="UP000239156"/>
    </source>
</evidence>
<sequence length="94" mass="11144">MKPKKIGEELQPEYPNHQITAARINELGKQIKNQKTPENSLVQQLRESLAESSFFNETKYNKDGDINNHFRRFPSQPKQIPDASYSHCWTWWKQ</sequence>
<reference evidence="1" key="1">
    <citation type="submission" date="2017-12" db="EMBL/GenBank/DDBJ databases">
        <title>Gene loss provides genomic basis for host adaptation in cereal stripe rust fungi.</title>
        <authorList>
            <person name="Xia C."/>
        </authorList>
    </citation>
    <scope>NUCLEOTIDE SEQUENCE [LARGE SCALE GENOMIC DNA]</scope>
    <source>
        <strain evidence="1">93-210</strain>
    </source>
</reference>
<organism evidence="1 2">
    <name type="scientific">Puccinia striiformis</name>
    <dbReference type="NCBI Taxonomy" id="27350"/>
    <lineage>
        <taxon>Eukaryota</taxon>
        <taxon>Fungi</taxon>
        <taxon>Dikarya</taxon>
        <taxon>Basidiomycota</taxon>
        <taxon>Pucciniomycotina</taxon>
        <taxon>Pucciniomycetes</taxon>
        <taxon>Pucciniales</taxon>
        <taxon>Pucciniaceae</taxon>
        <taxon>Puccinia</taxon>
    </lineage>
</organism>
<dbReference type="VEuPathDB" id="FungiDB:PSTT_15320"/>
<gene>
    <name evidence="1" type="ORF">PSTT_15320</name>
</gene>
<name>A0A2S4UIP7_9BASI</name>
<proteinExistence type="predicted"/>
<dbReference type="EMBL" id="PKSL01000276">
    <property type="protein sequence ID" value="POV97004.1"/>
    <property type="molecule type" value="Genomic_DNA"/>
</dbReference>